<gene>
    <name evidence="6" type="ORF">NHX12_026843</name>
</gene>
<dbReference type="OrthoDB" id="10046852at2759"/>
<dbReference type="PROSITE" id="PS00022">
    <property type="entry name" value="EGF_1"/>
    <property type="match status" value="2"/>
</dbReference>
<dbReference type="InterPro" id="IPR000152">
    <property type="entry name" value="EGF-type_Asp/Asn_hydroxyl_site"/>
</dbReference>
<dbReference type="Proteomes" id="UP001148018">
    <property type="component" value="Unassembled WGS sequence"/>
</dbReference>
<dbReference type="GO" id="GO:0005509">
    <property type="term" value="F:calcium ion binding"/>
    <property type="evidence" value="ECO:0007669"/>
    <property type="project" value="InterPro"/>
</dbReference>
<dbReference type="Gene3D" id="2.10.25.10">
    <property type="entry name" value="Laminin"/>
    <property type="match status" value="2"/>
</dbReference>
<name>A0A9Q0EDJ1_9TELE</name>
<comment type="caution">
    <text evidence="6">The sequence shown here is derived from an EMBL/GenBank/DDBJ whole genome shotgun (WGS) entry which is preliminary data.</text>
</comment>
<evidence type="ECO:0000256" key="1">
    <source>
        <dbReference type="ARBA" id="ARBA00023157"/>
    </source>
</evidence>
<feature type="domain" description="EGF-like" evidence="5">
    <location>
        <begin position="101"/>
        <end position="137"/>
    </location>
</feature>
<dbReference type="FunFam" id="2.10.25.10:FF:000246">
    <property type="entry name" value="EGF-like repeat and discoidin I-like domain-containing protein 3"/>
    <property type="match status" value="1"/>
</dbReference>
<dbReference type="PROSITE" id="PS50022">
    <property type="entry name" value="FA58C_3"/>
    <property type="match status" value="2"/>
</dbReference>
<dbReference type="CDD" id="cd00057">
    <property type="entry name" value="FA58C"/>
    <property type="match status" value="2"/>
</dbReference>
<dbReference type="PANTHER" id="PTHR46806:SF9">
    <property type="entry name" value="EGF-LIKE REPEAT AND DISCOIDIN I-LIKE DOMAIN-CONTAINING PROTEIN 3 PRECURSOR"/>
    <property type="match status" value="1"/>
</dbReference>
<dbReference type="InterPro" id="IPR018097">
    <property type="entry name" value="EGF_Ca-bd_CS"/>
</dbReference>
<evidence type="ECO:0008006" key="8">
    <source>
        <dbReference type="Google" id="ProtNLM"/>
    </source>
</evidence>
<dbReference type="GO" id="GO:0038023">
    <property type="term" value="F:signaling receptor activity"/>
    <property type="evidence" value="ECO:0007669"/>
    <property type="project" value="TreeGrafter"/>
</dbReference>
<evidence type="ECO:0000259" key="5">
    <source>
        <dbReference type="PROSITE" id="PS50026"/>
    </source>
</evidence>
<dbReference type="AlphaFoldDB" id="A0A9Q0EDJ1"/>
<dbReference type="SUPFAM" id="SSF57196">
    <property type="entry name" value="EGF/Laminin"/>
    <property type="match status" value="2"/>
</dbReference>
<protein>
    <recommendedName>
        <fullName evidence="8">EGF-like repeat and discoidin I-like domain-containing protein 3</fullName>
    </recommendedName>
</protein>
<evidence type="ECO:0000313" key="7">
    <source>
        <dbReference type="Proteomes" id="UP001148018"/>
    </source>
</evidence>
<dbReference type="PROSITE" id="PS00010">
    <property type="entry name" value="ASX_HYDROXYL"/>
    <property type="match status" value="1"/>
</dbReference>
<feature type="disulfide bond" evidence="2">
    <location>
        <begin position="127"/>
        <end position="136"/>
    </location>
</feature>
<keyword evidence="7" id="KW-1185">Reference proteome</keyword>
<dbReference type="InterPro" id="IPR000421">
    <property type="entry name" value="FA58C"/>
</dbReference>
<reference evidence="6" key="1">
    <citation type="submission" date="2022-07" db="EMBL/GenBank/DDBJ databases">
        <title>Chromosome-level genome of Muraenolepis orangiensis.</title>
        <authorList>
            <person name="Kim J."/>
        </authorList>
    </citation>
    <scope>NUCLEOTIDE SEQUENCE</scope>
    <source>
        <strain evidence="6">KU_S4_2022</strain>
        <tissue evidence="6">Muscle</tissue>
    </source>
</reference>
<evidence type="ECO:0000256" key="3">
    <source>
        <dbReference type="SAM" id="SignalP"/>
    </source>
</evidence>
<dbReference type="EMBL" id="JANIIK010000043">
    <property type="protein sequence ID" value="KAJ3604791.1"/>
    <property type="molecule type" value="Genomic_DNA"/>
</dbReference>
<evidence type="ECO:0000256" key="2">
    <source>
        <dbReference type="PROSITE-ProRule" id="PRU00076"/>
    </source>
</evidence>
<dbReference type="SMART" id="SM00181">
    <property type="entry name" value="EGF"/>
    <property type="match status" value="2"/>
</dbReference>
<sequence length="462" mass="51617">MRTTFNFTASPMRWVFLLLVCVDATVSEQEVNDEASCDPAVCEGDAECYTLQPQDSITGRCQPNPCHNGGACETTNDLGEIVLGYACLCLPGFTGVHCQHNVNECDSEPCQNGGVCQDLAAQYTCVCPAEYYGPNCQHRCSGPIGMEGGFVSDEQLSSSSADSTVWGMQRWLAQRARLHRQGLVNAWSPADSDLWPWIQVNLQQRMRITGVITQGARRQGRSQFVKTYRVAYGDDGKTWRMVKAKGSKEDMLFHGNTDSRSSMANAFSPPIEAEYVRLYPQLCWGHCTLRMELLGCDLTGCSELLGLRSGEVLDSQLSASSVHLTLGMELFSWRPEYARLDRRGKVNAWAAAHSDHNQWIQVDLLSPTNITGVITQGAKDFGRVQFVSSYKLASSQDGRDWTIFQDETQHGDKVFQGNSDNNKPKKNGIRPPIHARFLRLVPWSWHGRITVRMELVVCRRDE</sequence>
<dbReference type="PROSITE" id="PS01285">
    <property type="entry name" value="FA58C_1"/>
    <property type="match status" value="2"/>
</dbReference>
<dbReference type="CDD" id="cd00054">
    <property type="entry name" value="EGF_CA"/>
    <property type="match status" value="2"/>
</dbReference>
<feature type="domain" description="F5/8 type C" evidence="4">
    <location>
        <begin position="301"/>
        <end position="458"/>
    </location>
</feature>
<dbReference type="SMART" id="SM00179">
    <property type="entry name" value="EGF_CA"/>
    <property type="match status" value="2"/>
</dbReference>
<keyword evidence="1 2" id="KW-1015">Disulfide bond</keyword>
<evidence type="ECO:0000313" key="6">
    <source>
        <dbReference type="EMBL" id="KAJ3604791.1"/>
    </source>
</evidence>
<dbReference type="GO" id="GO:0005886">
    <property type="term" value="C:plasma membrane"/>
    <property type="evidence" value="ECO:0007669"/>
    <property type="project" value="TreeGrafter"/>
</dbReference>
<dbReference type="Pfam" id="PF00008">
    <property type="entry name" value="EGF"/>
    <property type="match status" value="2"/>
</dbReference>
<accession>A0A9Q0EDJ1</accession>
<dbReference type="SMART" id="SM00231">
    <property type="entry name" value="FA58C"/>
    <property type="match status" value="2"/>
</dbReference>
<dbReference type="FunFam" id="2.60.120.260:FF:000002">
    <property type="entry name" value="Coagulation factor VIII"/>
    <property type="match status" value="2"/>
</dbReference>
<dbReference type="Gene3D" id="2.60.120.260">
    <property type="entry name" value="Galactose-binding domain-like"/>
    <property type="match status" value="2"/>
</dbReference>
<dbReference type="PROSITE" id="PS01186">
    <property type="entry name" value="EGF_2"/>
    <property type="match status" value="1"/>
</dbReference>
<keyword evidence="2" id="KW-0245">EGF-like domain</keyword>
<feature type="disulfide bond" evidence="2">
    <location>
        <begin position="89"/>
        <end position="98"/>
    </location>
</feature>
<keyword evidence="3" id="KW-0732">Signal</keyword>
<comment type="caution">
    <text evidence="2">Lacks conserved residue(s) required for the propagation of feature annotation.</text>
</comment>
<dbReference type="Pfam" id="PF00754">
    <property type="entry name" value="F5_F8_type_C"/>
    <property type="match status" value="2"/>
</dbReference>
<feature type="chain" id="PRO_5040331881" description="EGF-like repeat and discoidin I-like domain-containing protein 3" evidence="3">
    <location>
        <begin position="28"/>
        <end position="462"/>
    </location>
</feature>
<feature type="signal peptide" evidence="3">
    <location>
        <begin position="1"/>
        <end position="27"/>
    </location>
</feature>
<feature type="domain" description="F5/8 type C" evidence="4">
    <location>
        <begin position="140"/>
        <end position="296"/>
    </location>
</feature>
<dbReference type="InterPro" id="IPR050633">
    <property type="entry name" value="Neuropilin_MCO_CoagFactor"/>
</dbReference>
<dbReference type="PROSITE" id="PS01187">
    <property type="entry name" value="EGF_CA"/>
    <property type="match status" value="1"/>
</dbReference>
<dbReference type="PROSITE" id="PS01286">
    <property type="entry name" value="FA58C_2"/>
    <property type="match status" value="1"/>
</dbReference>
<feature type="domain" description="EGF-like" evidence="5">
    <location>
        <begin position="57"/>
        <end position="99"/>
    </location>
</feature>
<dbReference type="PANTHER" id="PTHR46806">
    <property type="entry name" value="F5/8 TYPE C DOMAIN-CONTAINING PROTEIN"/>
    <property type="match status" value="1"/>
</dbReference>
<dbReference type="InterPro" id="IPR008979">
    <property type="entry name" value="Galactose-bd-like_sf"/>
</dbReference>
<dbReference type="PROSITE" id="PS50026">
    <property type="entry name" value="EGF_3"/>
    <property type="match status" value="2"/>
</dbReference>
<dbReference type="InterPro" id="IPR000742">
    <property type="entry name" value="EGF"/>
</dbReference>
<dbReference type="InterPro" id="IPR001881">
    <property type="entry name" value="EGF-like_Ca-bd_dom"/>
</dbReference>
<proteinExistence type="predicted"/>
<organism evidence="6 7">
    <name type="scientific">Muraenolepis orangiensis</name>
    <name type="common">Patagonian moray cod</name>
    <dbReference type="NCBI Taxonomy" id="630683"/>
    <lineage>
        <taxon>Eukaryota</taxon>
        <taxon>Metazoa</taxon>
        <taxon>Chordata</taxon>
        <taxon>Craniata</taxon>
        <taxon>Vertebrata</taxon>
        <taxon>Euteleostomi</taxon>
        <taxon>Actinopterygii</taxon>
        <taxon>Neopterygii</taxon>
        <taxon>Teleostei</taxon>
        <taxon>Neoteleostei</taxon>
        <taxon>Acanthomorphata</taxon>
        <taxon>Zeiogadaria</taxon>
        <taxon>Gadariae</taxon>
        <taxon>Gadiformes</taxon>
        <taxon>Muraenolepidoidei</taxon>
        <taxon>Muraenolepididae</taxon>
        <taxon>Muraenolepis</taxon>
    </lineage>
</organism>
<evidence type="ECO:0000259" key="4">
    <source>
        <dbReference type="PROSITE" id="PS50022"/>
    </source>
</evidence>
<dbReference type="SUPFAM" id="SSF49785">
    <property type="entry name" value="Galactose-binding domain-like"/>
    <property type="match status" value="2"/>
</dbReference>